<keyword evidence="2" id="KW-1185">Reference proteome</keyword>
<reference evidence="1 2" key="1">
    <citation type="journal article" date="2014" name="Genome Biol. Evol.">
        <title>The genome of the myxosporean Thelohanellus kitauei shows adaptations to nutrient acquisition within its fish host.</title>
        <authorList>
            <person name="Yang Y."/>
            <person name="Xiong J."/>
            <person name="Zhou Z."/>
            <person name="Huo F."/>
            <person name="Miao W."/>
            <person name="Ran C."/>
            <person name="Liu Y."/>
            <person name="Zhang J."/>
            <person name="Feng J."/>
            <person name="Wang M."/>
            <person name="Wang M."/>
            <person name="Wang L."/>
            <person name="Yao B."/>
        </authorList>
    </citation>
    <scope>NUCLEOTIDE SEQUENCE [LARGE SCALE GENOMIC DNA]</scope>
    <source>
        <strain evidence="1">Wuqing</strain>
    </source>
</reference>
<evidence type="ECO:0000313" key="2">
    <source>
        <dbReference type="Proteomes" id="UP000031668"/>
    </source>
</evidence>
<dbReference type="EMBL" id="JWZT01004779">
    <property type="protein sequence ID" value="KII63066.1"/>
    <property type="molecule type" value="Genomic_DNA"/>
</dbReference>
<dbReference type="AlphaFoldDB" id="A0A0C2MN59"/>
<gene>
    <name evidence="1" type="ORF">RF11_12392</name>
</gene>
<sequence>MAFIIAEFNAYLKTKRIFFRIGRTIPTQTEKANEHVRQTMSKNHFCNHFCVGFPITGITSCLSVASANGEVKTTSKNDAVPAVIYDYETKEILHSDEARLV</sequence>
<dbReference type="Proteomes" id="UP000031668">
    <property type="component" value="Unassembled WGS sequence"/>
</dbReference>
<accession>A0A0C2MN59</accession>
<protein>
    <submittedName>
        <fullName evidence="1">Uncharacterized protein</fullName>
    </submittedName>
</protein>
<organism evidence="1 2">
    <name type="scientific">Thelohanellus kitauei</name>
    <name type="common">Myxosporean</name>
    <dbReference type="NCBI Taxonomy" id="669202"/>
    <lineage>
        <taxon>Eukaryota</taxon>
        <taxon>Metazoa</taxon>
        <taxon>Cnidaria</taxon>
        <taxon>Myxozoa</taxon>
        <taxon>Myxosporea</taxon>
        <taxon>Bivalvulida</taxon>
        <taxon>Platysporina</taxon>
        <taxon>Myxobolidae</taxon>
        <taxon>Thelohanellus</taxon>
    </lineage>
</organism>
<proteinExistence type="predicted"/>
<evidence type="ECO:0000313" key="1">
    <source>
        <dbReference type="EMBL" id="KII63066.1"/>
    </source>
</evidence>
<name>A0A0C2MN59_THEKT</name>
<comment type="caution">
    <text evidence="1">The sequence shown here is derived from an EMBL/GenBank/DDBJ whole genome shotgun (WGS) entry which is preliminary data.</text>
</comment>